<dbReference type="RefSeq" id="WP_254572258.1">
    <property type="nucleotide sequence ID" value="NZ_CP098502.1"/>
</dbReference>
<protein>
    <submittedName>
        <fullName evidence="1">Uncharacterized protein</fullName>
    </submittedName>
</protein>
<evidence type="ECO:0000313" key="2">
    <source>
        <dbReference type="Proteomes" id="UP001056035"/>
    </source>
</evidence>
<sequence length="195" mass="21210">MPIDNLEQRLANLNEHFQKADASADPFALPEPGSYNARLRIVDFFEAKASGAAFLKLSFEIFGSPDYEGKTVDIVHCLEPQRIGAATPDQIEMKFGFLKRDLELLGVDTTEDGFHLGLVYPGSAIWDSALDRAVALTIYDAKKINESTGKPYRNAKIEPYIGSDMPVVGTPIETGVPSGGGMVPSQDIPFGPCIF</sequence>
<reference evidence="1 2" key="1">
    <citation type="submission" date="2022-06" db="EMBL/GenBank/DDBJ databases">
        <title>Paraconexibacter antarcticus.</title>
        <authorList>
            <person name="Kim C.S."/>
        </authorList>
    </citation>
    <scope>NUCLEOTIDE SEQUENCE [LARGE SCALE GENOMIC DNA]</scope>
    <source>
        <strain evidence="1 2">02-257</strain>
    </source>
</reference>
<keyword evidence="2" id="KW-1185">Reference proteome</keyword>
<name>A0ABY5DXA9_9ACTN</name>
<dbReference type="EMBL" id="CP098502">
    <property type="protein sequence ID" value="UTI65579.1"/>
    <property type="molecule type" value="Genomic_DNA"/>
</dbReference>
<dbReference type="Proteomes" id="UP001056035">
    <property type="component" value="Chromosome"/>
</dbReference>
<organism evidence="1 2">
    <name type="scientific">Paraconexibacter antarcticus</name>
    <dbReference type="NCBI Taxonomy" id="2949664"/>
    <lineage>
        <taxon>Bacteria</taxon>
        <taxon>Bacillati</taxon>
        <taxon>Actinomycetota</taxon>
        <taxon>Thermoleophilia</taxon>
        <taxon>Solirubrobacterales</taxon>
        <taxon>Paraconexibacteraceae</taxon>
        <taxon>Paraconexibacter</taxon>
    </lineage>
</organism>
<gene>
    <name evidence="1" type="ORF">NBH00_05060</name>
</gene>
<proteinExistence type="predicted"/>
<evidence type="ECO:0000313" key="1">
    <source>
        <dbReference type="EMBL" id="UTI65579.1"/>
    </source>
</evidence>
<accession>A0ABY5DXA9</accession>